<sequence length="333" mass="34527">MTAPRYDVLGIGNAIVDVIAKADEEFLVREGLAKGSMTLIDEARAEELYARMGPAIEASGGSAANTLAGLGSLGGKAAFIGKVKADALGDVFRHDITAIGVDFPTKGATDGVATARCFILVTPDGERTMSTYLGACQGLSADDIDEASVRDAAVTYLEGYLWDPPAAKEAFRKAAEIAHGASRQVALSLSDAFCVDRYRAEFIALLKDGVVDILFANESELKSLYETGDIEAALQAVAKDAKLAAVTLGARGCAVIQGSERIDVPAGTLDGPIVDLTGAGDLFAAGFLYGHTNGLGLKRAAELGGLAAAEVIQHVGARPQVELKSLAQERGLI</sequence>
<dbReference type="PANTHER" id="PTHR43320:SF3">
    <property type="entry name" value="CARBOHYDRATE KINASE PFKB DOMAIN-CONTAINING PROTEIN"/>
    <property type="match status" value="1"/>
</dbReference>
<dbReference type="RefSeq" id="WP_309394677.1">
    <property type="nucleotide sequence ID" value="NZ_JADBEO010000065.1"/>
</dbReference>
<protein>
    <submittedName>
        <fullName evidence="5">Adenosine kinase</fullName>
    </submittedName>
</protein>
<dbReference type="SUPFAM" id="SSF53613">
    <property type="entry name" value="Ribokinase-like"/>
    <property type="match status" value="1"/>
</dbReference>
<evidence type="ECO:0000259" key="4">
    <source>
        <dbReference type="Pfam" id="PF00294"/>
    </source>
</evidence>
<dbReference type="InterPro" id="IPR029056">
    <property type="entry name" value="Ribokinase-like"/>
</dbReference>
<dbReference type="CDD" id="cd01168">
    <property type="entry name" value="adenosine_kinase"/>
    <property type="match status" value="1"/>
</dbReference>
<organism evidence="5 6">
    <name type="scientific">Chelatococcus sambhunathii</name>
    <dbReference type="NCBI Taxonomy" id="363953"/>
    <lineage>
        <taxon>Bacteria</taxon>
        <taxon>Pseudomonadati</taxon>
        <taxon>Pseudomonadota</taxon>
        <taxon>Alphaproteobacteria</taxon>
        <taxon>Hyphomicrobiales</taxon>
        <taxon>Chelatococcaceae</taxon>
        <taxon>Chelatococcus</taxon>
    </lineage>
</organism>
<dbReference type="Gene3D" id="3.40.1190.20">
    <property type="match status" value="1"/>
</dbReference>
<evidence type="ECO:0000256" key="2">
    <source>
        <dbReference type="ARBA" id="ARBA00022679"/>
    </source>
</evidence>
<name>A0ABU1DKR1_9HYPH</name>
<comment type="caution">
    <text evidence="5">The sequence shown here is derived from an EMBL/GenBank/DDBJ whole genome shotgun (WGS) entry which is preliminary data.</text>
</comment>
<evidence type="ECO:0000313" key="5">
    <source>
        <dbReference type="EMBL" id="MDR4308701.1"/>
    </source>
</evidence>
<dbReference type="PANTHER" id="PTHR43320">
    <property type="entry name" value="SUGAR KINASE"/>
    <property type="match status" value="1"/>
</dbReference>
<keyword evidence="3 5" id="KW-0418">Kinase</keyword>
<evidence type="ECO:0000313" key="6">
    <source>
        <dbReference type="Proteomes" id="UP001181622"/>
    </source>
</evidence>
<dbReference type="EMBL" id="JADBEO010000065">
    <property type="protein sequence ID" value="MDR4308701.1"/>
    <property type="molecule type" value="Genomic_DNA"/>
</dbReference>
<dbReference type="Pfam" id="PF00294">
    <property type="entry name" value="PfkB"/>
    <property type="match status" value="1"/>
</dbReference>
<dbReference type="InterPro" id="IPR052700">
    <property type="entry name" value="Carb_kinase_PfkB-like"/>
</dbReference>
<dbReference type="GO" id="GO:0016301">
    <property type="term" value="F:kinase activity"/>
    <property type="evidence" value="ECO:0007669"/>
    <property type="project" value="UniProtKB-KW"/>
</dbReference>
<feature type="domain" description="Carbohydrate kinase PfkB" evidence="4">
    <location>
        <begin position="59"/>
        <end position="319"/>
    </location>
</feature>
<evidence type="ECO:0000256" key="3">
    <source>
        <dbReference type="ARBA" id="ARBA00022777"/>
    </source>
</evidence>
<dbReference type="Proteomes" id="UP001181622">
    <property type="component" value="Unassembled WGS sequence"/>
</dbReference>
<comment type="similarity">
    <text evidence="1">Belongs to the carbohydrate kinase PfkB family.</text>
</comment>
<reference evidence="5" key="1">
    <citation type="submission" date="2020-10" db="EMBL/GenBank/DDBJ databases">
        <authorList>
            <person name="Abbas A."/>
            <person name="Razzaq R."/>
            <person name="Waqas M."/>
            <person name="Abbas N."/>
            <person name="Nielsen T.K."/>
            <person name="Hansen L.H."/>
            <person name="Hussain S."/>
            <person name="Shahid M."/>
        </authorList>
    </citation>
    <scope>NUCLEOTIDE SEQUENCE</scope>
    <source>
        <strain evidence="5">S14</strain>
    </source>
</reference>
<proteinExistence type="inferred from homology"/>
<keyword evidence="6" id="KW-1185">Reference proteome</keyword>
<keyword evidence="2" id="KW-0808">Transferase</keyword>
<accession>A0ABU1DKR1</accession>
<gene>
    <name evidence="5" type="ORF">IHQ68_18940</name>
</gene>
<dbReference type="InterPro" id="IPR011611">
    <property type="entry name" value="PfkB_dom"/>
</dbReference>
<evidence type="ECO:0000256" key="1">
    <source>
        <dbReference type="ARBA" id="ARBA00010688"/>
    </source>
</evidence>